<dbReference type="NCBIfam" id="TIGR00756">
    <property type="entry name" value="PPR"/>
    <property type="match status" value="2"/>
</dbReference>
<name>A0AAV9EL32_ACOCL</name>
<comment type="caution">
    <text evidence="4">The sequence shown here is derived from an EMBL/GenBank/DDBJ whole genome shotgun (WGS) entry which is preliminary data.</text>
</comment>
<accession>A0AAV9EL32</accession>
<dbReference type="InterPro" id="IPR046960">
    <property type="entry name" value="PPR_At4g14850-like_plant"/>
</dbReference>
<evidence type="ECO:0000313" key="4">
    <source>
        <dbReference type="EMBL" id="KAK1312953.1"/>
    </source>
</evidence>
<evidence type="ECO:0000256" key="3">
    <source>
        <dbReference type="SAM" id="MobiDB-lite"/>
    </source>
</evidence>
<dbReference type="PANTHER" id="PTHR47926">
    <property type="entry name" value="PENTATRICOPEPTIDE REPEAT-CONTAINING PROTEIN"/>
    <property type="match status" value="1"/>
</dbReference>
<dbReference type="Pfam" id="PF13041">
    <property type="entry name" value="PPR_2"/>
    <property type="match status" value="1"/>
</dbReference>
<dbReference type="InterPro" id="IPR002885">
    <property type="entry name" value="PPR_rpt"/>
</dbReference>
<dbReference type="FunFam" id="1.25.40.10:FF:000344">
    <property type="entry name" value="Pentatricopeptide repeat-containing protein"/>
    <property type="match status" value="1"/>
</dbReference>
<dbReference type="Gene3D" id="1.25.40.10">
    <property type="entry name" value="Tetratricopeptide repeat domain"/>
    <property type="match status" value="1"/>
</dbReference>
<feature type="region of interest" description="Disordered" evidence="3">
    <location>
        <begin position="148"/>
        <end position="206"/>
    </location>
</feature>
<dbReference type="EMBL" id="JAUJYO010000006">
    <property type="protein sequence ID" value="KAK1312953.1"/>
    <property type="molecule type" value="Genomic_DNA"/>
</dbReference>
<dbReference type="GO" id="GO:0003723">
    <property type="term" value="F:RNA binding"/>
    <property type="evidence" value="ECO:0007669"/>
    <property type="project" value="InterPro"/>
</dbReference>
<dbReference type="InterPro" id="IPR011990">
    <property type="entry name" value="TPR-like_helical_dom_sf"/>
</dbReference>
<reference evidence="4" key="1">
    <citation type="journal article" date="2023" name="Nat. Commun.">
        <title>Diploid and tetraploid genomes of Acorus and the evolution of monocots.</title>
        <authorList>
            <person name="Ma L."/>
            <person name="Liu K.W."/>
            <person name="Li Z."/>
            <person name="Hsiao Y.Y."/>
            <person name="Qi Y."/>
            <person name="Fu T."/>
            <person name="Tang G.D."/>
            <person name="Zhang D."/>
            <person name="Sun W.H."/>
            <person name="Liu D.K."/>
            <person name="Li Y."/>
            <person name="Chen G.Z."/>
            <person name="Liu X.D."/>
            <person name="Liao X.Y."/>
            <person name="Jiang Y.T."/>
            <person name="Yu X."/>
            <person name="Hao Y."/>
            <person name="Huang J."/>
            <person name="Zhao X.W."/>
            <person name="Ke S."/>
            <person name="Chen Y.Y."/>
            <person name="Wu W.L."/>
            <person name="Hsu J.L."/>
            <person name="Lin Y.F."/>
            <person name="Huang M.D."/>
            <person name="Li C.Y."/>
            <person name="Huang L."/>
            <person name="Wang Z.W."/>
            <person name="Zhao X."/>
            <person name="Zhong W.Y."/>
            <person name="Peng D.H."/>
            <person name="Ahmad S."/>
            <person name="Lan S."/>
            <person name="Zhang J.S."/>
            <person name="Tsai W.C."/>
            <person name="Van de Peer Y."/>
            <person name="Liu Z.J."/>
        </authorList>
    </citation>
    <scope>NUCLEOTIDE SEQUENCE</scope>
    <source>
        <strain evidence="4">CP</strain>
    </source>
</reference>
<feature type="compositionally biased region" description="Basic residues" evidence="3">
    <location>
        <begin position="182"/>
        <end position="199"/>
    </location>
</feature>
<proteinExistence type="predicted"/>
<dbReference type="AlphaFoldDB" id="A0AAV9EL32"/>
<keyword evidence="5" id="KW-1185">Reference proteome</keyword>
<feature type="compositionally biased region" description="Basic residues" evidence="3">
    <location>
        <begin position="151"/>
        <end position="169"/>
    </location>
</feature>
<dbReference type="Pfam" id="PF01535">
    <property type="entry name" value="PPR"/>
    <property type="match status" value="1"/>
</dbReference>
<evidence type="ECO:0000313" key="5">
    <source>
        <dbReference type="Proteomes" id="UP001180020"/>
    </source>
</evidence>
<dbReference type="PANTHER" id="PTHR47926:SF347">
    <property type="entry name" value="PENTATRICOPEPTIDE REPEAT-CONTAINING PROTEIN"/>
    <property type="match status" value="1"/>
</dbReference>
<organism evidence="4 5">
    <name type="scientific">Acorus calamus</name>
    <name type="common">Sweet flag</name>
    <dbReference type="NCBI Taxonomy" id="4465"/>
    <lineage>
        <taxon>Eukaryota</taxon>
        <taxon>Viridiplantae</taxon>
        <taxon>Streptophyta</taxon>
        <taxon>Embryophyta</taxon>
        <taxon>Tracheophyta</taxon>
        <taxon>Spermatophyta</taxon>
        <taxon>Magnoliopsida</taxon>
        <taxon>Liliopsida</taxon>
        <taxon>Acoraceae</taxon>
        <taxon>Acorus</taxon>
    </lineage>
</organism>
<keyword evidence="1" id="KW-0677">Repeat</keyword>
<evidence type="ECO:0000256" key="2">
    <source>
        <dbReference type="PROSITE-ProRule" id="PRU00708"/>
    </source>
</evidence>
<dbReference type="Proteomes" id="UP001180020">
    <property type="component" value="Unassembled WGS sequence"/>
</dbReference>
<dbReference type="PROSITE" id="PS51375">
    <property type="entry name" value="PPR"/>
    <property type="match status" value="1"/>
</dbReference>
<evidence type="ECO:0000256" key="1">
    <source>
        <dbReference type="ARBA" id="ARBA00022737"/>
    </source>
</evidence>
<feature type="repeat" description="PPR" evidence="2">
    <location>
        <begin position="88"/>
        <end position="122"/>
    </location>
</feature>
<reference evidence="4" key="2">
    <citation type="submission" date="2023-06" db="EMBL/GenBank/DDBJ databases">
        <authorList>
            <person name="Ma L."/>
            <person name="Liu K.-W."/>
            <person name="Li Z."/>
            <person name="Hsiao Y.-Y."/>
            <person name="Qi Y."/>
            <person name="Fu T."/>
            <person name="Tang G."/>
            <person name="Zhang D."/>
            <person name="Sun W.-H."/>
            <person name="Liu D.-K."/>
            <person name="Li Y."/>
            <person name="Chen G.-Z."/>
            <person name="Liu X.-D."/>
            <person name="Liao X.-Y."/>
            <person name="Jiang Y.-T."/>
            <person name="Yu X."/>
            <person name="Hao Y."/>
            <person name="Huang J."/>
            <person name="Zhao X.-W."/>
            <person name="Ke S."/>
            <person name="Chen Y.-Y."/>
            <person name="Wu W.-L."/>
            <person name="Hsu J.-L."/>
            <person name="Lin Y.-F."/>
            <person name="Huang M.-D."/>
            <person name="Li C.-Y."/>
            <person name="Huang L."/>
            <person name="Wang Z.-W."/>
            <person name="Zhao X."/>
            <person name="Zhong W.-Y."/>
            <person name="Peng D.-H."/>
            <person name="Ahmad S."/>
            <person name="Lan S."/>
            <person name="Zhang J.-S."/>
            <person name="Tsai W.-C."/>
            <person name="Van De Peer Y."/>
            <person name="Liu Z.-J."/>
        </authorList>
    </citation>
    <scope>NUCLEOTIDE SEQUENCE</scope>
    <source>
        <strain evidence="4">CP</strain>
        <tissue evidence="4">Leaves</tissue>
    </source>
</reference>
<dbReference type="GO" id="GO:0009451">
    <property type="term" value="P:RNA modification"/>
    <property type="evidence" value="ECO:0007669"/>
    <property type="project" value="InterPro"/>
</dbReference>
<sequence length="206" mass="23410">MSHDREARDLFMRMFGTGIHPNEFTFATVLTACVAPFGFDHGRQIHSQVVENGFNTHKFVGSSLLDMYAKAGRIHEARKIFNSLPEQDVVSCTAIIAGYAQLGLDKEALEMFQKLFNQGLKSNSVTYASILTAIAGLANLDYGRQITANRRQSRTRSRRQSTTRQRAQRRSPSSEKEQGLRRLQRPGRQRPRRRQRGLQRRSSSSP</sequence>
<gene>
    <name evidence="4" type="primary">PCMP-H85</name>
    <name evidence="4" type="ORF">QJS10_CPA06g01781</name>
</gene>
<protein>
    <submittedName>
        <fullName evidence="4">Pentatricopeptide repeat-containing protein</fullName>
    </submittedName>
</protein>